<protein>
    <recommendedName>
        <fullName evidence="1">Calcineurin-like phosphoesterase domain-containing protein</fullName>
    </recommendedName>
</protein>
<gene>
    <name evidence="2" type="ORF">G0Q06_13445</name>
</gene>
<dbReference type="EMBL" id="JAAGNX010000003">
    <property type="protein sequence ID" value="NDV63464.1"/>
    <property type="molecule type" value="Genomic_DNA"/>
</dbReference>
<accession>A0A6B2M5T3</accession>
<reference evidence="2 3" key="1">
    <citation type="submission" date="2020-02" db="EMBL/GenBank/DDBJ databases">
        <title>Albibacoteraceae fam. nov., the first described family within the subdivision 4 Verrucomicrobia.</title>
        <authorList>
            <person name="Xi F."/>
        </authorList>
    </citation>
    <scope>NUCLEOTIDE SEQUENCE [LARGE SCALE GENOMIC DNA]</scope>
    <source>
        <strain evidence="2 3">CK1056</strain>
    </source>
</reference>
<dbReference type="InterPro" id="IPR029052">
    <property type="entry name" value="Metallo-depent_PP-like"/>
</dbReference>
<dbReference type="SUPFAM" id="SSF56300">
    <property type="entry name" value="Metallo-dependent phosphatases"/>
    <property type="match status" value="1"/>
</dbReference>
<dbReference type="GO" id="GO:0016787">
    <property type="term" value="F:hydrolase activity"/>
    <property type="evidence" value="ECO:0007669"/>
    <property type="project" value="InterPro"/>
</dbReference>
<evidence type="ECO:0000313" key="3">
    <source>
        <dbReference type="Proteomes" id="UP000478417"/>
    </source>
</evidence>
<evidence type="ECO:0000313" key="2">
    <source>
        <dbReference type="EMBL" id="NDV63464.1"/>
    </source>
</evidence>
<feature type="domain" description="Calcineurin-like phosphoesterase" evidence="1">
    <location>
        <begin position="7"/>
        <end position="203"/>
    </location>
</feature>
<dbReference type="Pfam" id="PF00149">
    <property type="entry name" value="Metallophos"/>
    <property type="match status" value="1"/>
</dbReference>
<dbReference type="AlphaFoldDB" id="A0A6B2M5T3"/>
<sequence>MDFGATVSDLHIFSHHSRSKQYLRHIEETAGKAKVFVLNGDIFDFKWSEHGVFSRSVTAATRFIKELIEQAPDCQFFITLGNHDAVPPYMDALDELAQSHHNLTWHEFAVRVADRVFLHGDVIHAGCTNDALRTFRSKLQRPANGHALQRMAHSAIHRSRVSSVALRMVPKRLLASRILAYLDHEDWLNNGSIRHVYFGHTHNHFEDFQHQGFTFHNCGAATHGARLRVVRFPLKKKSA</sequence>
<dbReference type="InterPro" id="IPR004843">
    <property type="entry name" value="Calcineurin-like_PHP"/>
</dbReference>
<dbReference type="Gene3D" id="3.60.21.10">
    <property type="match status" value="1"/>
</dbReference>
<dbReference type="Proteomes" id="UP000478417">
    <property type="component" value="Unassembled WGS sequence"/>
</dbReference>
<proteinExistence type="predicted"/>
<comment type="caution">
    <text evidence="2">The sequence shown here is derived from an EMBL/GenBank/DDBJ whole genome shotgun (WGS) entry which is preliminary data.</text>
</comment>
<keyword evidence="3" id="KW-1185">Reference proteome</keyword>
<organism evidence="2 3">
    <name type="scientific">Oceanipulchritudo coccoides</name>
    <dbReference type="NCBI Taxonomy" id="2706888"/>
    <lineage>
        <taxon>Bacteria</taxon>
        <taxon>Pseudomonadati</taxon>
        <taxon>Verrucomicrobiota</taxon>
        <taxon>Opitutia</taxon>
        <taxon>Puniceicoccales</taxon>
        <taxon>Oceanipulchritudinaceae</taxon>
        <taxon>Oceanipulchritudo</taxon>
    </lineage>
</organism>
<evidence type="ECO:0000259" key="1">
    <source>
        <dbReference type="Pfam" id="PF00149"/>
    </source>
</evidence>
<dbReference type="RefSeq" id="WP_163967037.1">
    <property type="nucleotide sequence ID" value="NZ_JAAGNX010000003.1"/>
</dbReference>
<name>A0A6B2M5T3_9BACT</name>